<gene>
    <name evidence="2" type="ORF">RRG08_015601</name>
</gene>
<reference evidence="2" key="1">
    <citation type="journal article" date="2023" name="G3 (Bethesda)">
        <title>A reference genome for the long-term kleptoplast-retaining sea slug Elysia crispata morphotype clarki.</title>
        <authorList>
            <person name="Eastman K.E."/>
            <person name="Pendleton A.L."/>
            <person name="Shaikh M.A."/>
            <person name="Suttiyut T."/>
            <person name="Ogas R."/>
            <person name="Tomko P."/>
            <person name="Gavelis G."/>
            <person name="Widhalm J.R."/>
            <person name="Wisecaver J.H."/>
        </authorList>
    </citation>
    <scope>NUCLEOTIDE SEQUENCE</scope>
    <source>
        <strain evidence="2">ECLA1</strain>
    </source>
</reference>
<evidence type="ECO:0000313" key="3">
    <source>
        <dbReference type="Proteomes" id="UP001283361"/>
    </source>
</evidence>
<keyword evidence="3" id="KW-1185">Reference proteome</keyword>
<name>A0AAE0YHJ8_9GAST</name>
<proteinExistence type="predicted"/>
<feature type="region of interest" description="Disordered" evidence="1">
    <location>
        <begin position="165"/>
        <end position="193"/>
    </location>
</feature>
<comment type="caution">
    <text evidence="2">The sequence shown here is derived from an EMBL/GenBank/DDBJ whole genome shotgun (WGS) entry which is preliminary data.</text>
</comment>
<dbReference type="EMBL" id="JAWDGP010006188">
    <property type="protein sequence ID" value="KAK3745874.1"/>
    <property type="molecule type" value="Genomic_DNA"/>
</dbReference>
<dbReference type="AlphaFoldDB" id="A0AAE0YHJ8"/>
<evidence type="ECO:0008006" key="4">
    <source>
        <dbReference type="Google" id="ProtNLM"/>
    </source>
</evidence>
<accession>A0AAE0YHJ8</accession>
<evidence type="ECO:0000313" key="2">
    <source>
        <dbReference type="EMBL" id="KAK3745874.1"/>
    </source>
</evidence>
<evidence type="ECO:0000256" key="1">
    <source>
        <dbReference type="SAM" id="MobiDB-lite"/>
    </source>
</evidence>
<protein>
    <recommendedName>
        <fullName evidence="4">PiggyBac transposable element-derived protein domain-containing protein</fullName>
    </recommendedName>
</protein>
<sequence length="260" mass="29163">MVSRDENEWFYDEPANKKTPIRNIVRQRRSAYTSDVSTPVEGTELFLDNDILIIIVECTNKEGRMAFGEKKSEWVDTDKVEIQAFLAFLATLLSVGSMKHGMIDLKLVFHEVGGSLFGKDSRSHFIRAVASGLAQAQLFRRQEIPTLSHYLKEAISISLANLGQDKPRQTRKGLPQPSTPQSESKGRQQVKKQQDDKKSFCCITCNNTQDKKAATQMQNLPLEKGQKVITTCSKCGGFVCGEQRHFVCSDCMNAHNVTSN</sequence>
<organism evidence="2 3">
    <name type="scientific">Elysia crispata</name>
    <name type="common">lettuce slug</name>
    <dbReference type="NCBI Taxonomy" id="231223"/>
    <lineage>
        <taxon>Eukaryota</taxon>
        <taxon>Metazoa</taxon>
        <taxon>Spiralia</taxon>
        <taxon>Lophotrochozoa</taxon>
        <taxon>Mollusca</taxon>
        <taxon>Gastropoda</taxon>
        <taxon>Heterobranchia</taxon>
        <taxon>Euthyneura</taxon>
        <taxon>Panpulmonata</taxon>
        <taxon>Sacoglossa</taxon>
        <taxon>Placobranchoidea</taxon>
        <taxon>Plakobranchidae</taxon>
        <taxon>Elysia</taxon>
    </lineage>
</organism>
<dbReference type="Proteomes" id="UP001283361">
    <property type="component" value="Unassembled WGS sequence"/>
</dbReference>